<sequence>MISAQSSQLLPETEWRDRQRAHEARVASWADPHLARASRGEKHPVYDFLFSYYSFRASWLRQWHPGPDVLLGGDAAREFLRWPEYRETPDGVQVDSSTLTDKRRVSISWMRDLLAAMTTRAPAFACFGLHEWAMVYRQTPEEIRHNAYPLRFPPDELARIVESQPVRCTHFDAFRFFTAPARPLNKLQPERTSVTEHEQRGCLHANMDLYKWAFKLAPFTPSDLIADCFALARDIREMDMRASPYDLRALGFAPLMIETPEGRLDYERQQRAFATRGEPLRARLLSLCERLLAE</sequence>
<dbReference type="RefSeq" id="WP_144230345.1">
    <property type="nucleotide sequence ID" value="NZ_CBCRVV010000035.1"/>
</dbReference>
<name>A0A556QIX4_9BACT</name>
<keyword evidence="2" id="KW-1185">Reference proteome</keyword>
<proteinExistence type="predicted"/>
<organism evidence="1 2">
    <name type="scientific">Rariglobus hedericola</name>
    <dbReference type="NCBI Taxonomy" id="2597822"/>
    <lineage>
        <taxon>Bacteria</taxon>
        <taxon>Pseudomonadati</taxon>
        <taxon>Verrucomicrobiota</taxon>
        <taxon>Opitutia</taxon>
        <taxon>Opitutales</taxon>
        <taxon>Opitutaceae</taxon>
        <taxon>Rariglobus</taxon>
    </lineage>
</organism>
<dbReference type="OrthoDB" id="9790578at2"/>
<evidence type="ECO:0000313" key="1">
    <source>
        <dbReference type="EMBL" id="TSJ76588.1"/>
    </source>
</evidence>
<dbReference type="AlphaFoldDB" id="A0A556QIX4"/>
<protein>
    <submittedName>
        <fullName evidence="1">3-methyladenine DNA glycosylase</fullName>
    </submittedName>
</protein>
<dbReference type="EMBL" id="VMBG01000002">
    <property type="protein sequence ID" value="TSJ76588.1"/>
    <property type="molecule type" value="Genomic_DNA"/>
</dbReference>
<reference evidence="1 2" key="1">
    <citation type="submission" date="2019-07" db="EMBL/GenBank/DDBJ databases">
        <title>Description of 53C-WASEF.</title>
        <authorList>
            <person name="Pitt A."/>
            <person name="Hahn M.W."/>
        </authorList>
    </citation>
    <scope>NUCLEOTIDE SEQUENCE [LARGE SCALE GENOMIC DNA]</scope>
    <source>
        <strain evidence="1 2">53C-WASEF</strain>
    </source>
</reference>
<gene>
    <name evidence="1" type="ORF">FPL22_10685</name>
</gene>
<accession>A0A556QIX4</accession>
<comment type="caution">
    <text evidence="1">The sequence shown here is derived from an EMBL/GenBank/DDBJ whole genome shotgun (WGS) entry which is preliminary data.</text>
</comment>
<evidence type="ECO:0000313" key="2">
    <source>
        <dbReference type="Proteomes" id="UP000315648"/>
    </source>
</evidence>
<dbReference type="Proteomes" id="UP000315648">
    <property type="component" value="Unassembled WGS sequence"/>
</dbReference>